<dbReference type="EMBL" id="CP116394">
    <property type="protein sequence ID" value="WCE46644.1"/>
    <property type="molecule type" value="Genomic_DNA"/>
</dbReference>
<reference evidence="1" key="1">
    <citation type="submission" date="2023-01" db="EMBL/GenBank/DDBJ databases">
        <title>Comparative Genomic Analysis of the Clinically-Derived Winkia Strain NY0527 Provides Evidence into the Taxonomic Reassignment of Winkia neuii and Characterizes Their Virulence Traits.</title>
        <authorList>
            <person name="Cai X."/>
            <person name="Peng Y."/>
            <person name="Li M."/>
            <person name="Qiu Y."/>
            <person name="Wang Y."/>
            <person name="Xu L."/>
            <person name="Hou Q."/>
        </authorList>
    </citation>
    <scope>NUCLEOTIDE SEQUENCE</scope>
    <source>
        <strain evidence="1">NY0527</strain>
    </source>
</reference>
<evidence type="ECO:0008006" key="3">
    <source>
        <dbReference type="Google" id="ProtNLM"/>
    </source>
</evidence>
<gene>
    <name evidence="1" type="ORF">PIG85_03080</name>
</gene>
<dbReference type="RefSeq" id="WP_004805800.1">
    <property type="nucleotide sequence ID" value="NZ_CP116394.1"/>
</dbReference>
<evidence type="ECO:0000313" key="1">
    <source>
        <dbReference type="EMBL" id="WCE46644.1"/>
    </source>
</evidence>
<sequence>MSRSTSAGTGKHQHTANALIGSELSVVDKYLTSHGVNAKKLQVRCNLTDMCDDADAILLSKILQDNPPNNLHALSATMNSLYAEIIVQNRYTAFEADGLDYSSQKALAASIWNTMNSIGTGLWCVGLAELAGDSSDEDRRACCNALAGYLLAHSR</sequence>
<protein>
    <recommendedName>
        <fullName evidence="3">TetR family transcriptional regulator</fullName>
    </recommendedName>
</protein>
<dbReference type="Proteomes" id="UP001211044">
    <property type="component" value="Chromosome"/>
</dbReference>
<proteinExistence type="predicted"/>
<dbReference type="KEGG" id="wne:PIG85_03080"/>
<accession>A0AB38XR49</accession>
<dbReference type="AlphaFoldDB" id="A0AB38XR49"/>
<name>A0AB38XR49_9ACTO</name>
<organism evidence="1 2">
    <name type="scientific">Winkia neuii subsp. anitrata</name>
    <dbReference type="NCBI Taxonomy" id="29318"/>
    <lineage>
        <taxon>Bacteria</taxon>
        <taxon>Bacillati</taxon>
        <taxon>Actinomycetota</taxon>
        <taxon>Actinomycetes</taxon>
        <taxon>Actinomycetales</taxon>
        <taxon>Actinomycetaceae</taxon>
        <taxon>Winkia</taxon>
    </lineage>
</organism>
<evidence type="ECO:0000313" key="2">
    <source>
        <dbReference type="Proteomes" id="UP001211044"/>
    </source>
</evidence>